<evidence type="ECO:0000313" key="3">
    <source>
        <dbReference type="Proteomes" id="UP000018948"/>
    </source>
</evidence>
<organism evidence="2 3">
    <name type="scientific">Phytophthora nicotianae P10297</name>
    <dbReference type="NCBI Taxonomy" id="1317064"/>
    <lineage>
        <taxon>Eukaryota</taxon>
        <taxon>Sar</taxon>
        <taxon>Stramenopiles</taxon>
        <taxon>Oomycota</taxon>
        <taxon>Peronosporomycetes</taxon>
        <taxon>Peronosporales</taxon>
        <taxon>Peronosporaceae</taxon>
        <taxon>Phytophthora</taxon>
    </lineage>
</organism>
<dbReference type="InterPro" id="IPR000953">
    <property type="entry name" value="Chromo/chromo_shadow_dom"/>
</dbReference>
<evidence type="ECO:0000313" key="2">
    <source>
        <dbReference type="EMBL" id="ETP27706.1"/>
    </source>
</evidence>
<proteinExistence type="predicted"/>
<feature type="domain" description="Chromo" evidence="1">
    <location>
        <begin position="101"/>
        <end position="170"/>
    </location>
</feature>
<protein>
    <recommendedName>
        <fullName evidence="1">Chromo domain-containing protein</fullName>
    </recommendedName>
</protein>
<dbReference type="EMBL" id="ANIY01005540">
    <property type="protein sequence ID" value="ETP27706.1"/>
    <property type="molecule type" value="Genomic_DNA"/>
</dbReference>
<accession>W2XYE3</accession>
<evidence type="ECO:0000259" key="1">
    <source>
        <dbReference type="PROSITE" id="PS50013"/>
    </source>
</evidence>
<dbReference type="Proteomes" id="UP000018948">
    <property type="component" value="Unassembled WGS sequence"/>
</dbReference>
<sequence length="178" mass="20795">MHRPVADQRLKQRLLNKKKERGENTVNFDMGDYVLRSRVGEKKGNKLLVTWQGPYKVVRADAHSFRVSHLVTGDELYVHPSRLKFYMDSSLDVTEETLEHVAAQGIILAISKLKKHRWNASINDYEILAGWKGLEFVEDSWEPLSSLAKQVRVLLDQYIQKQDAKVRTYWEDHLSKFQ</sequence>
<name>W2XYE3_PHYNI</name>
<dbReference type="InterPro" id="IPR016197">
    <property type="entry name" value="Chromo-like_dom_sf"/>
</dbReference>
<comment type="caution">
    <text evidence="2">The sequence shown here is derived from an EMBL/GenBank/DDBJ whole genome shotgun (WGS) entry which is preliminary data.</text>
</comment>
<reference evidence="2 3" key="1">
    <citation type="submission" date="2013-11" db="EMBL/GenBank/DDBJ databases">
        <title>The Genome Sequence of Phytophthora parasitica P10297.</title>
        <authorList>
            <consortium name="The Broad Institute Genomics Platform"/>
            <person name="Russ C."/>
            <person name="Tyler B."/>
            <person name="Panabieres F."/>
            <person name="Shan W."/>
            <person name="Tripathy S."/>
            <person name="Grunwald N."/>
            <person name="Machado M."/>
            <person name="Johnson C.S."/>
            <person name="Walker B."/>
            <person name="Young S.K."/>
            <person name="Zeng Q."/>
            <person name="Gargeya S."/>
            <person name="Fitzgerald M."/>
            <person name="Haas B."/>
            <person name="Abouelleil A."/>
            <person name="Allen A.W."/>
            <person name="Alvarado L."/>
            <person name="Arachchi H.M."/>
            <person name="Berlin A.M."/>
            <person name="Chapman S.B."/>
            <person name="Gainer-Dewar J."/>
            <person name="Goldberg J."/>
            <person name="Griggs A."/>
            <person name="Gujja S."/>
            <person name="Hansen M."/>
            <person name="Howarth C."/>
            <person name="Imamovic A."/>
            <person name="Ireland A."/>
            <person name="Larimer J."/>
            <person name="McCowan C."/>
            <person name="Murphy C."/>
            <person name="Pearson M."/>
            <person name="Poon T.W."/>
            <person name="Priest M."/>
            <person name="Roberts A."/>
            <person name="Saif S."/>
            <person name="Shea T."/>
            <person name="Sisk P."/>
            <person name="Sykes S."/>
            <person name="Wortman J."/>
            <person name="Nusbaum C."/>
            <person name="Birren B."/>
        </authorList>
    </citation>
    <scope>NUCLEOTIDE SEQUENCE [LARGE SCALE GENOMIC DNA]</scope>
    <source>
        <strain evidence="2 3">P10297</strain>
    </source>
</reference>
<dbReference type="AlphaFoldDB" id="W2XYE3"/>
<dbReference type="SUPFAM" id="SSF54160">
    <property type="entry name" value="Chromo domain-like"/>
    <property type="match status" value="1"/>
</dbReference>
<dbReference type="OrthoDB" id="167344at2759"/>
<gene>
    <name evidence="2" type="ORF">F442_23014</name>
</gene>
<dbReference type="PROSITE" id="PS50013">
    <property type="entry name" value="CHROMO_2"/>
    <property type="match status" value="1"/>
</dbReference>